<reference evidence="3" key="1">
    <citation type="submission" date="2021-01" db="EMBL/GenBank/DDBJ databases">
        <authorList>
            <person name="Corre E."/>
            <person name="Pelletier E."/>
            <person name="Niang G."/>
            <person name="Scheremetjew M."/>
            <person name="Finn R."/>
            <person name="Kale V."/>
            <person name="Holt S."/>
            <person name="Cochrane G."/>
            <person name="Meng A."/>
            <person name="Brown T."/>
            <person name="Cohen L."/>
        </authorList>
    </citation>
    <scope>NUCLEOTIDE SEQUENCE</scope>
    <source>
        <strain evidence="3">CCMP2058</strain>
    </source>
</reference>
<dbReference type="Gene3D" id="1.10.150.50">
    <property type="entry name" value="Transcription Factor, Ets-1"/>
    <property type="match status" value="2"/>
</dbReference>
<dbReference type="AlphaFoldDB" id="A0A7S0D1M2"/>
<proteinExistence type="predicted"/>
<feature type="compositionally biased region" description="Basic and acidic residues" evidence="1">
    <location>
        <begin position="406"/>
        <end position="417"/>
    </location>
</feature>
<organism evidence="3">
    <name type="scientific">Amorphochlora amoebiformis</name>
    <dbReference type="NCBI Taxonomy" id="1561963"/>
    <lineage>
        <taxon>Eukaryota</taxon>
        <taxon>Sar</taxon>
        <taxon>Rhizaria</taxon>
        <taxon>Cercozoa</taxon>
        <taxon>Chlorarachniophyceae</taxon>
        <taxon>Amorphochlora</taxon>
    </lineage>
</organism>
<feature type="domain" description="SAM" evidence="2">
    <location>
        <begin position="103"/>
        <end position="148"/>
    </location>
</feature>
<feature type="compositionally biased region" description="Basic residues" evidence="1">
    <location>
        <begin position="352"/>
        <end position="368"/>
    </location>
</feature>
<feature type="compositionally biased region" description="Low complexity" evidence="1">
    <location>
        <begin position="299"/>
        <end position="308"/>
    </location>
</feature>
<evidence type="ECO:0000259" key="2">
    <source>
        <dbReference type="PROSITE" id="PS50105"/>
    </source>
</evidence>
<gene>
    <name evidence="3" type="ORF">LAMO00422_LOCUS5931</name>
</gene>
<accession>A0A7S0D1M2</accession>
<feature type="compositionally biased region" description="Polar residues" evidence="1">
    <location>
        <begin position="263"/>
        <end position="292"/>
    </location>
</feature>
<protein>
    <recommendedName>
        <fullName evidence="2">SAM domain-containing protein</fullName>
    </recommendedName>
</protein>
<dbReference type="EMBL" id="HBEM01008483">
    <property type="protein sequence ID" value="CAD8440669.1"/>
    <property type="molecule type" value="Transcribed_RNA"/>
</dbReference>
<dbReference type="InterPro" id="IPR013761">
    <property type="entry name" value="SAM/pointed_sf"/>
</dbReference>
<dbReference type="SUPFAM" id="SSF47769">
    <property type="entry name" value="SAM/Pointed domain"/>
    <property type="match status" value="2"/>
</dbReference>
<dbReference type="PROSITE" id="PS50105">
    <property type="entry name" value="SAM_DOMAIN"/>
    <property type="match status" value="1"/>
</dbReference>
<evidence type="ECO:0000256" key="1">
    <source>
        <dbReference type="SAM" id="MobiDB-lite"/>
    </source>
</evidence>
<feature type="compositionally biased region" description="Basic and acidic residues" evidence="1">
    <location>
        <begin position="322"/>
        <end position="351"/>
    </location>
</feature>
<feature type="region of interest" description="Disordered" evidence="1">
    <location>
        <begin position="504"/>
        <end position="524"/>
    </location>
</feature>
<feature type="compositionally biased region" description="Low complexity" evidence="1">
    <location>
        <begin position="369"/>
        <end position="382"/>
    </location>
</feature>
<dbReference type="InterPro" id="IPR001660">
    <property type="entry name" value="SAM"/>
</dbReference>
<feature type="region of interest" description="Disordered" evidence="1">
    <location>
        <begin position="248"/>
        <end position="418"/>
    </location>
</feature>
<name>A0A7S0D1M2_9EUKA</name>
<sequence>MKILKLWGFLAAGSAILCTTYSHGINIYPSPLSLSPRGHSVAAHARYRLSGLLSGSGRQNGPLISVVRPGWDMRVVLKNTLGSRQVGVGAMGGEELPLAAKDWTIDHVSQWLWSYGAKDSIIQILFEQGIDGTQLLHLSDQKMIQMGIKRGERNSLRKAVSSLKGMKEVSGWTETEVIVWARGVGLPDSIIDILRRECVDGDTLLSYDIEAMATDGMNCKERMLLYQKICDLRAIDSKQARDLILSLFKKTPQRNKNQESKSQRPQPTDTQSRPKTSSDFIAQPNAKSDINASSKSRDSSLGLSLSDGDSQDSRNQGSWRGGEPKGKASSKSKDNIHDMWDTEMDLKDREARSRRRSGKTRSARKTPTAKKSASKTAPSTSAESPKKQPRTRPRRQQRETAASKPVRKEPTPEETAAKAKARAMARGTGKAFVRPVLTIPVSGVLTPGAARTLRLAGSQLEMLKAALDSPDRTFAYIVADGGPGDERVEILPDLSTLVTIESITHLDPPSDKPPPTKGAWTPKGGGLMSKAFGRAFVGGEGGALVKVRASEGVRVREVVGEDSGTYLMVIGDRIRDKGSEKSLPELIESL</sequence>
<dbReference type="Pfam" id="PF07647">
    <property type="entry name" value="SAM_2"/>
    <property type="match status" value="1"/>
</dbReference>
<evidence type="ECO:0000313" key="3">
    <source>
        <dbReference type="EMBL" id="CAD8440669.1"/>
    </source>
</evidence>
<dbReference type="SMART" id="SM00454">
    <property type="entry name" value="SAM"/>
    <property type="match status" value="2"/>
</dbReference>